<accession>A0A1Y2HCI3</accession>
<gene>
    <name evidence="1" type="ORF">BCR44DRAFT_1440716</name>
</gene>
<feature type="non-terminal residue" evidence="1">
    <location>
        <position position="226"/>
    </location>
</feature>
<comment type="caution">
    <text evidence="1">The sequence shown here is derived from an EMBL/GenBank/DDBJ whole genome shotgun (WGS) entry which is preliminary data.</text>
</comment>
<evidence type="ECO:0000313" key="2">
    <source>
        <dbReference type="Proteomes" id="UP000193411"/>
    </source>
</evidence>
<organism evidence="1 2">
    <name type="scientific">Catenaria anguillulae PL171</name>
    <dbReference type="NCBI Taxonomy" id="765915"/>
    <lineage>
        <taxon>Eukaryota</taxon>
        <taxon>Fungi</taxon>
        <taxon>Fungi incertae sedis</taxon>
        <taxon>Blastocladiomycota</taxon>
        <taxon>Blastocladiomycetes</taxon>
        <taxon>Blastocladiales</taxon>
        <taxon>Catenariaceae</taxon>
        <taxon>Catenaria</taxon>
    </lineage>
</organism>
<keyword evidence="2" id="KW-1185">Reference proteome</keyword>
<dbReference type="AlphaFoldDB" id="A0A1Y2HCI3"/>
<protein>
    <submittedName>
        <fullName evidence="1">Uncharacterized protein</fullName>
    </submittedName>
</protein>
<dbReference type="EMBL" id="MCFL01000049">
    <property type="protein sequence ID" value="ORZ32225.1"/>
    <property type="molecule type" value="Genomic_DNA"/>
</dbReference>
<reference evidence="1 2" key="1">
    <citation type="submission" date="2016-07" db="EMBL/GenBank/DDBJ databases">
        <title>Pervasive Adenine N6-methylation of Active Genes in Fungi.</title>
        <authorList>
            <consortium name="DOE Joint Genome Institute"/>
            <person name="Mondo S.J."/>
            <person name="Dannebaum R.O."/>
            <person name="Kuo R.C."/>
            <person name="Labutti K."/>
            <person name="Haridas S."/>
            <person name="Kuo A."/>
            <person name="Salamov A."/>
            <person name="Ahrendt S.R."/>
            <person name="Lipzen A."/>
            <person name="Sullivan W."/>
            <person name="Andreopoulos W.B."/>
            <person name="Clum A."/>
            <person name="Lindquist E."/>
            <person name="Daum C."/>
            <person name="Ramamoorthy G.K."/>
            <person name="Gryganskyi A."/>
            <person name="Culley D."/>
            <person name="Magnuson J.K."/>
            <person name="James T.Y."/>
            <person name="O'Malley M.A."/>
            <person name="Stajich J.E."/>
            <person name="Spatafora J.W."/>
            <person name="Visel A."/>
            <person name="Grigoriev I.V."/>
        </authorList>
    </citation>
    <scope>NUCLEOTIDE SEQUENCE [LARGE SCALE GENOMIC DNA]</scope>
    <source>
        <strain evidence="1 2">PL171</strain>
    </source>
</reference>
<evidence type="ECO:0000313" key="1">
    <source>
        <dbReference type="EMBL" id="ORZ32225.1"/>
    </source>
</evidence>
<proteinExistence type="predicted"/>
<dbReference type="Proteomes" id="UP000193411">
    <property type="component" value="Unassembled WGS sequence"/>
</dbReference>
<name>A0A1Y2HCI3_9FUNG</name>
<sequence>MRLAVHQLEAAHVCSTVTSPAGANCTSTLCASDAARYCETNRGHVCGATSLNCWSQVLANPSNTGQCTARKSSDASFGNANPANDKVHGCTQAMVSDLSDRNTCCSPTLDAAKWTCDALAPVVSEHSVSATCSACKCGTSSANFAHQTHWIECTCKSVSERSVDQNGHKANAGGIGHSDPRRKVARVRLVGWMWRASASSGRQWRSIASSDGQAVGLRHGSMPWDI</sequence>